<keyword evidence="2" id="KW-1185">Reference proteome</keyword>
<evidence type="ECO:0000313" key="2">
    <source>
        <dbReference type="Proteomes" id="UP000031419"/>
    </source>
</evidence>
<dbReference type="STRING" id="28042.GU90_15045"/>
<gene>
    <name evidence="1" type="ORF">GU90_15045</name>
</gene>
<sequence length="60" mass="6477">MRYSSAARCGFCDQRAILDRTTAEHLAAASGGRLLSFECPVGNGVHVINPVFEHGRSTSR</sequence>
<comment type="caution">
    <text evidence="1">The sequence shown here is derived from an EMBL/GenBank/DDBJ whole genome shotgun (WGS) entry which is preliminary data.</text>
</comment>
<organism evidence="1 2">
    <name type="scientific">Saccharopolyspora rectivirgula</name>
    <dbReference type="NCBI Taxonomy" id="28042"/>
    <lineage>
        <taxon>Bacteria</taxon>
        <taxon>Bacillati</taxon>
        <taxon>Actinomycetota</taxon>
        <taxon>Actinomycetes</taxon>
        <taxon>Pseudonocardiales</taxon>
        <taxon>Pseudonocardiaceae</taxon>
        <taxon>Saccharopolyspora</taxon>
    </lineage>
</organism>
<name>A0A073AW92_9PSEU</name>
<proteinExistence type="predicted"/>
<dbReference type="AlphaFoldDB" id="A0A073AW92"/>
<dbReference type="EMBL" id="JNVU01000037">
    <property type="protein sequence ID" value="KEI43645.1"/>
    <property type="molecule type" value="Genomic_DNA"/>
</dbReference>
<protein>
    <submittedName>
        <fullName evidence="1">Uncharacterized protein</fullName>
    </submittedName>
</protein>
<reference evidence="1 2" key="1">
    <citation type="submission" date="2014-06" db="EMBL/GenBank/DDBJ databases">
        <title>Saccharopolyspora rectivirgula DSM-43113 Genome sequencing.</title>
        <authorList>
            <person name="Barrera C."/>
            <person name="Millon L."/>
            <person name="Rognon B."/>
            <person name="Zaugg C."/>
            <person name="Monod M."/>
        </authorList>
    </citation>
    <scope>NUCLEOTIDE SEQUENCE [LARGE SCALE GENOMIC DNA]</scope>
    <source>
        <strain evidence="1 2">DSM 43113</strain>
    </source>
</reference>
<accession>A0A073AW92</accession>
<dbReference type="Proteomes" id="UP000031419">
    <property type="component" value="Unassembled WGS sequence"/>
</dbReference>
<evidence type="ECO:0000313" key="1">
    <source>
        <dbReference type="EMBL" id="KEI43645.1"/>
    </source>
</evidence>